<keyword evidence="3" id="KW-1185">Reference proteome</keyword>
<organism evidence="2 3">
    <name type="scientific">Cocos nucifera</name>
    <name type="common">Coconut palm</name>
    <dbReference type="NCBI Taxonomy" id="13894"/>
    <lineage>
        <taxon>Eukaryota</taxon>
        <taxon>Viridiplantae</taxon>
        <taxon>Streptophyta</taxon>
        <taxon>Embryophyta</taxon>
        <taxon>Tracheophyta</taxon>
        <taxon>Spermatophyta</taxon>
        <taxon>Magnoliopsida</taxon>
        <taxon>Liliopsida</taxon>
        <taxon>Arecaceae</taxon>
        <taxon>Arecoideae</taxon>
        <taxon>Cocoseae</taxon>
        <taxon>Attaleinae</taxon>
        <taxon>Cocos</taxon>
    </lineage>
</organism>
<gene>
    <name evidence="2" type="ORF">COCNU_07G002210</name>
</gene>
<evidence type="ECO:0000313" key="3">
    <source>
        <dbReference type="Proteomes" id="UP000797356"/>
    </source>
</evidence>
<dbReference type="Proteomes" id="UP000797356">
    <property type="component" value="Chromosome 7"/>
</dbReference>
<sequence length="60" mass="6490">MRGAETGGSAKHRKTGNLLPALKAESNVHGSCLEGLLEVRQGPRFQSAEEDVEQGRSRSR</sequence>
<feature type="region of interest" description="Disordered" evidence="1">
    <location>
        <begin position="39"/>
        <end position="60"/>
    </location>
</feature>
<feature type="region of interest" description="Disordered" evidence="1">
    <location>
        <begin position="1"/>
        <end position="22"/>
    </location>
</feature>
<evidence type="ECO:0000256" key="1">
    <source>
        <dbReference type="SAM" id="MobiDB-lite"/>
    </source>
</evidence>
<reference evidence="2" key="2">
    <citation type="submission" date="2019-07" db="EMBL/GenBank/DDBJ databases">
        <authorList>
            <person name="Yang Y."/>
            <person name="Bocs S."/>
            <person name="Baudouin L."/>
        </authorList>
    </citation>
    <scope>NUCLEOTIDE SEQUENCE</scope>
    <source>
        <tissue evidence="2">Spear leaf of Hainan Tall coconut</tissue>
    </source>
</reference>
<proteinExistence type="predicted"/>
<evidence type="ECO:0000313" key="2">
    <source>
        <dbReference type="EMBL" id="KAG1354109.1"/>
    </source>
</evidence>
<name>A0A8K0N4V9_COCNU</name>
<dbReference type="AlphaFoldDB" id="A0A8K0N4V9"/>
<comment type="caution">
    <text evidence="2">The sequence shown here is derived from an EMBL/GenBank/DDBJ whole genome shotgun (WGS) entry which is preliminary data.</text>
</comment>
<reference evidence="2" key="1">
    <citation type="journal article" date="2017" name="Gigascience">
        <title>The genome draft of coconut (Cocos nucifera).</title>
        <authorList>
            <person name="Xiao Y."/>
            <person name="Xu P."/>
            <person name="Fan H."/>
            <person name="Baudouin L."/>
            <person name="Xia W."/>
            <person name="Bocs S."/>
            <person name="Xu J."/>
            <person name="Li Q."/>
            <person name="Guo A."/>
            <person name="Zhou L."/>
            <person name="Li J."/>
            <person name="Wu Y."/>
            <person name="Ma Z."/>
            <person name="Armero A."/>
            <person name="Issali A.E."/>
            <person name="Liu N."/>
            <person name="Peng M."/>
            <person name="Yang Y."/>
        </authorList>
    </citation>
    <scope>NUCLEOTIDE SEQUENCE</scope>
    <source>
        <tissue evidence="2">Spear leaf of Hainan Tall coconut</tissue>
    </source>
</reference>
<accession>A0A8K0N4V9</accession>
<dbReference type="EMBL" id="CM017878">
    <property type="protein sequence ID" value="KAG1354109.1"/>
    <property type="molecule type" value="Genomic_DNA"/>
</dbReference>
<protein>
    <submittedName>
        <fullName evidence="2">Uncharacterized protein</fullName>
    </submittedName>
</protein>